<comment type="caution">
    <text evidence="1">The sequence shown here is derived from an EMBL/GenBank/DDBJ whole genome shotgun (WGS) entry which is preliminary data.</text>
</comment>
<protein>
    <submittedName>
        <fullName evidence="1">Uncharacterized protein</fullName>
    </submittedName>
</protein>
<name>A0A1E8PR69_9BURK</name>
<dbReference type="EMBL" id="MAQB02000001">
    <property type="protein sequence ID" value="OFJ48119.1"/>
    <property type="molecule type" value="Genomic_DNA"/>
</dbReference>
<reference evidence="1 2" key="1">
    <citation type="submission" date="2016-10" db="EMBL/GenBank/DDBJ databases">
        <title>Updated version of Genome Assembly of Janthinobacterium lividum ERGS5:01.</title>
        <authorList>
            <person name="Kumar R."/>
            <person name="Acharya V."/>
            <person name="Singh D."/>
        </authorList>
    </citation>
    <scope>NUCLEOTIDE SEQUENCE [LARGE SCALE GENOMIC DNA]</scope>
    <source>
        <strain evidence="1 2">ERGS5:01</strain>
    </source>
</reference>
<gene>
    <name evidence="1" type="ORF">BA896_003120</name>
</gene>
<accession>A0A1E8PR69</accession>
<sequence length="67" mass="7358">MARLQRVFVSLLCFGLSDEGIADAIYDSQAIGAVVGIDAGRESSKAPLYSRQIRDLACGHEEKCYRH</sequence>
<dbReference type="Proteomes" id="UP000092634">
    <property type="component" value="Unassembled WGS sequence"/>
</dbReference>
<evidence type="ECO:0000313" key="1">
    <source>
        <dbReference type="EMBL" id="OFJ48119.1"/>
    </source>
</evidence>
<organism evidence="1 2">
    <name type="scientific">Janthinobacterium lividum</name>
    <dbReference type="NCBI Taxonomy" id="29581"/>
    <lineage>
        <taxon>Bacteria</taxon>
        <taxon>Pseudomonadati</taxon>
        <taxon>Pseudomonadota</taxon>
        <taxon>Betaproteobacteria</taxon>
        <taxon>Burkholderiales</taxon>
        <taxon>Oxalobacteraceae</taxon>
        <taxon>Janthinobacterium</taxon>
    </lineage>
</organism>
<dbReference type="AlphaFoldDB" id="A0A1E8PR69"/>
<proteinExistence type="predicted"/>
<evidence type="ECO:0000313" key="2">
    <source>
        <dbReference type="Proteomes" id="UP000092634"/>
    </source>
</evidence>